<keyword evidence="10" id="KW-1185">Reference proteome</keyword>
<dbReference type="InterPro" id="IPR033985">
    <property type="entry name" value="SusD-like_N"/>
</dbReference>
<feature type="domain" description="SusD-like N-terminal" evidence="8">
    <location>
        <begin position="71"/>
        <end position="215"/>
    </location>
</feature>
<dbReference type="Pfam" id="PF14322">
    <property type="entry name" value="SusD-like_3"/>
    <property type="match status" value="1"/>
</dbReference>
<organism evidence="9 10">
    <name type="scientific">Chitinophaga caseinilytica</name>
    <dbReference type="NCBI Taxonomy" id="2267521"/>
    <lineage>
        <taxon>Bacteria</taxon>
        <taxon>Pseudomonadati</taxon>
        <taxon>Bacteroidota</taxon>
        <taxon>Chitinophagia</taxon>
        <taxon>Chitinophagales</taxon>
        <taxon>Chitinophagaceae</taxon>
        <taxon>Chitinophaga</taxon>
    </lineage>
</organism>
<dbReference type="PROSITE" id="PS51257">
    <property type="entry name" value="PROKAR_LIPOPROTEIN"/>
    <property type="match status" value="1"/>
</dbReference>
<evidence type="ECO:0000313" key="10">
    <source>
        <dbReference type="Proteomes" id="UP001449657"/>
    </source>
</evidence>
<dbReference type="EMBL" id="CP150096">
    <property type="protein sequence ID" value="WZN46321.1"/>
    <property type="molecule type" value="Genomic_DNA"/>
</dbReference>
<dbReference type="Gene3D" id="1.25.40.900">
    <property type="match status" value="1"/>
</dbReference>
<evidence type="ECO:0000259" key="8">
    <source>
        <dbReference type="Pfam" id="PF14322"/>
    </source>
</evidence>
<evidence type="ECO:0000256" key="5">
    <source>
        <dbReference type="ARBA" id="ARBA00023237"/>
    </source>
</evidence>
<dbReference type="SUPFAM" id="SSF48452">
    <property type="entry name" value="TPR-like"/>
    <property type="match status" value="1"/>
</dbReference>
<reference evidence="9 10" key="1">
    <citation type="submission" date="2024-03" db="EMBL/GenBank/DDBJ databases">
        <title>Chitinophaga caseinilytica sp. nov., a casein hydrolysing bacterium isolated from forest soil.</title>
        <authorList>
            <person name="Lee D.S."/>
            <person name="Han D.M."/>
            <person name="Baek J.H."/>
            <person name="Choi D.G."/>
            <person name="Jeon J.H."/>
            <person name="Jeon C.O."/>
        </authorList>
    </citation>
    <scope>NUCLEOTIDE SEQUENCE [LARGE SCALE GENOMIC DNA]</scope>
    <source>
        <strain evidence="9 10">KACC 19118</strain>
    </source>
</reference>
<keyword evidence="5" id="KW-0998">Cell outer membrane</keyword>
<dbReference type="Proteomes" id="UP001449657">
    <property type="component" value="Chromosome"/>
</dbReference>
<keyword evidence="3" id="KW-0732">Signal</keyword>
<dbReference type="InterPro" id="IPR012944">
    <property type="entry name" value="SusD_RagB_dom"/>
</dbReference>
<dbReference type="RefSeq" id="WP_341841052.1">
    <property type="nucleotide sequence ID" value="NZ_CP149792.1"/>
</dbReference>
<protein>
    <submittedName>
        <fullName evidence="9">RagB/SusD family nutrient uptake outer membrane protein</fullName>
    </submittedName>
</protein>
<evidence type="ECO:0000256" key="4">
    <source>
        <dbReference type="ARBA" id="ARBA00023136"/>
    </source>
</evidence>
<evidence type="ECO:0000256" key="2">
    <source>
        <dbReference type="ARBA" id="ARBA00006275"/>
    </source>
</evidence>
<dbReference type="Gene3D" id="1.25.40.390">
    <property type="match status" value="1"/>
</dbReference>
<dbReference type="Pfam" id="PF07980">
    <property type="entry name" value="SusD_RagB"/>
    <property type="match status" value="1"/>
</dbReference>
<sequence>MKKLIMFCAISLSMAGCSKYLDKKSDKTTSTIETANDLLLLLNTESLYVGPSLGIAASDEYYIPDAELMALPEIYRDVYRWNDREQLFADYFQQYNRVFYANTILSNVARVKVSSERQRNELKGMALFLRGLAFLQAAELYALQYTSGVGGNGPGIILRLNEDPNVPSVRAGLPETYRQIQEDLEAAVTLLPENAPYKNLPIKAAGHALLARFYLQTRQFSRARDAASACLALHSGLLDFSTLQEGDFPLGNYTSNPEILYYQVASETQVVSVENYPRADTALRSSYATGDLRGVYYFREIGDGTETFRNSYAGVFKPFTGVATDEVYLIRAECLAREGKVQAAMDDLNELLRHRWTAGAFVPETATSAAEALRIVLRERKKELVMRGALGGHQAAEYGTGNRHHASPENWRTGDTVTTGRSPFCLAVAERSDSAEPGGTNAEIKKSNHMIRLLSTMSLVFITVYANCQVKPIRVRVTDWRRASAALPPTWWPIVKEKVRSQLPPEDFDQLATYDPWVSKPPEMSWTHARLMANRDSAEFINKMNELKLYQIAAYTTTPTPTMKQAVDKVILKIPYEENRNWMDTVKWDHLYIVISKQFVEPVKE</sequence>
<keyword evidence="4" id="KW-0472">Membrane</keyword>
<gene>
    <name evidence="9" type="ORF">WJU22_25845</name>
</gene>
<accession>A0ABZ2Z214</accession>
<evidence type="ECO:0000256" key="1">
    <source>
        <dbReference type="ARBA" id="ARBA00004442"/>
    </source>
</evidence>
<dbReference type="InterPro" id="IPR011990">
    <property type="entry name" value="TPR-like_helical_dom_sf"/>
</dbReference>
<evidence type="ECO:0000259" key="7">
    <source>
        <dbReference type="Pfam" id="PF07980"/>
    </source>
</evidence>
<comment type="similarity">
    <text evidence="2">Belongs to the SusD family.</text>
</comment>
<evidence type="ECO:0000256" key="6">
    <source>
        <dbReference type="SAM" id="MobiDB-lite"/>
    </source>
</evidence>
<dbReference type="Gene3D" id="2.20.20.130">
    <property type="match status" value="1"/>
</dbReference>
<evidence type="ECO:0000313" key="9">
    <source>
        <dbReference type="EMBL" id="WZN46321.1"/>
    </source>
</evidence>
<name>A0ABZ2Z214_9BACT</name>
<comment type="subcellular location">
    <subcellularLocation>
        <location evidence="1">Cell outer membrane</location>
    </subcellularLocation>
</comment>
<proteinExistence type="inferred from homology"/>
<feature type="region of interest" description="Disordered" evidence="6">
    <location>
        <begin position="396"/>
        <end position="418"/>
    </location>
</feature>
<evidence type="ECO:0000256" key="3">
    <source>
        <dbReference type="ARBA" id="ARBA00022729"/>
    </source>
</evidence>
<feature type="domain" description="RagB/SusD" evidence="7">
    <location>
        <begin position="326"/>
        <end position="386"/>
    </location>
</feature>